<dbReference type="Proteomes" id="UP001497516">
    <property type="component" value="Chromosome 7"/>
</dbReference>
<accession>A0AAV2FSI5</accession>
<dbReference type="EMBL" id="OZ034820">
    <property type="protein sequence ID" value="CAL1401324.1"/>
    <property type="molecule type" value="Genomic_DNA"/>
</dbReference>
<evidence type="ECO:0008006" key="3">
    <source>
        <dbReference type="Google" id="ProtNLM"/>
    </source>
</evidence>
<gene>
    <name evidence="1" type="ORF">LTRI10_LOCUS41387</name>
</gene>
<evidence type="ECO:0000313" key="1">
    <source>
        <dbReference type="EMBL" id="CAL1401324.1"/>
    </source>
</evidence>
<proteinExistence type="predicted"/>
<organism evidence="1 2">
    <name type="scientific">Linum trigynum</name>
    <dbReference type="NCBI Taxonomy" id="586398"/>
    <lineage>
        <taxon>Eukaryota</taxon>
        <taxon>Viridiplantae</taxon>
        <taxon>Streptophyta</taxon>
        <taxon>Embryophyta</taxon>
        <taxon>Tracheophyta</taxon>
        <taxon>Spermatophyta</taxon>
        <taxon>Magnoliopsida</taxon>
        <taxon>eudicotyledons</taxon>
        <taxon>Gunneridae</taxon>
        <taxon>Pentapetalae</taxon>
        <taxon>rosids</taxon>
        <taxon>fabids</taxon>
        <taxon>Malpighiales</taxon>
        <taxon>Linaceae</taxon>
        <taxon>Linum</taxon>
    </lineage>
</organism>
<evidence type="ECO:0000313" key="2">
    <source>
        <dbReference type="Proteomes" id="UP001497516"/>
    </source>
</evidence>
<sequence>MVAIIRQWIDHNIIHHVAKDIRADELWQKSESTYEWQSTQNKVSLIRKIVNLEYKDGHSVTEHFSDFQGLVNQLTTMKLALDDEVHALLLFSLLSDGCETLVVSLSNSMPNGQLTMDIVKDNMLNEEARRKELGISSESRALVVNKSEKSWKR</sequence>
<name>A0AAV2FSI5_9ROSI</name>
<reference evidence="1 2" key="1">
    <citation type="submission" date="2024-04" db="EMBL/GenBank/DDBJ databases">
        <authorList>
            <person name="Fracassetti M."/>
        </authorList>
    </citation>
    <scope>NUCLEOTIDE SEQUENCE [LARGE SCALE GENOMIC DNA]</scope>
</reference>
<dbReference type="Pfam" id="PF14223">
    <property type="entry name" value="Retrotran_gag_2"/>
    <property type="match status" value="1"/>
</dbReference>
<dbReference type="AlphaFoldDB" id="A0AAV2FSI5"/>
<protein>
    <recommendedName>
        <fullName evidence="3">Polyprotein</fullName>
    </recommendedName>
</protein>
<keyword evidence="2" id="KW-1185">Reference proteome</keyword>